<keyword evidence="5 15" id="KW-0375">Hydrogen ion transport</keyword>
<evidence type="ECO:0000256" key="8">
    <source>
        <dbReference type="ARBA" id="ARBA00023065"/>
    </source>
</evidence>
<keyword evidence="18" id="KW-1185">Reference proteome</keyword>
<evidence type="ECO:0000256" key="16">
    <source>
        <dbReference type="SAM" id="Coils"/>
    </source>
</evidence>
<keyword evidence="4 15" id="KW-0138">CF(0)</keyword>
<keyword evidence="16" id="KW-0175">Coiled coil</keyword>
<comment type="subcellular location">
    <subcellularLocation>
        <location evidence="1 15">Mitochondrion inner membrane</location>
    </subcellularLocation>
</comment>
<sequence>MSVFRLDMADVPAPVRVSPLIKFGRWSFLFAGILWGASRHRSLSKKENALREIEEKTRAAREAKLAEEKARASKAELMALAAQAGIKDFTP</sequence>
<dbReference type="GO" id="GO:0015078">
    <property type="term" value="F:proton transmembrane transporter activity"/>
    <property type="evidence" value="ECO:0007669"/>
    <property type="project" value="InterPro"/>
</dbReference>
<comment type="function">
    <text evidence="12 15">Subunit e, of the mitochondrial membrane ATP synthase complex (F(1)F(0) ATP synthase or Complex V) that produces ATP from ADP in the presence of a proton gradient across the membrane which is generated by electron transport complexes of the respiratory chain. ATP synthase complex consist of a soluble F(1) head domain - the catalytic core - and a membrane F(1) domain - the membrane proton channel. These two domains are linked by a central stalk rotating inside the F(1) region and a stationary peripheral stalk. During catalysis, ATP synthesis in the catalytic domain of F(1) is coupled via a rotary mechanism of the central stalk subunits to proton translocation. In vivo, can only synthesize ATP although its ATP hydrolase activity can be activated artificially in vitro. Part of the complex F(0) domain.</text>
</comment>
<reference evidence="17" key="1">
    <citation type="submission" date="2013-04" db="EMBL/GenBank/DDBJ databases">
        <authorList>
            <person name="Qu J."/>
            <person name="Murali S.C."/>
            <person name="Bandaranaike D."/>
            <person name="Bellair M."/>
            <person name="Blankenburg K."/>
            <person name="Chao H."/>
            <person name="Dinh H."/>
            <person name="Doddapaneni H."/>
            <person name="Downs B."/>
            <person name="Dugan-Rocha S."/>
            <person name="Elkadiri S."/>
            <person name="Gnanaolivu R.D."/>
            <person name="Hernandez B."/>
            <person name="Javaid M."/>
            <person name="Jayaseelan J.C."/>
            <person name="Lee S."/>
            <person name="Li M."/>
            <person name="Ming W."/>
            <person name="Munidasa M."/>
            <person name="Muniz J."/>
            <person name="Nguyen L."/>
            <person name="Ongeri F."/>
            <person name="Osuji N."/>
            <person name="Pu L.-L."/>
            <person name="Puazo M."/>
            <person name="Qu C."/>
            <person name="Quiroz J."/>
            <person name="Raj R."/>
            <person name="Weissenberger G."/>
            <person name="Xin Y."/>
            <person name="Zou X."/>
            <person name="Han Y."/>
            <person name="Richards S."/>
            <person name="Worley K."/>
            <person name="Muzny D."/>
            <person name="Gibbs R."/>
        </authorList>
    </citation>
    <scope>NUCLEOTIDE SEQUENCE</scope>
    <source>
        <strain evidence="17">Sampled in the wild</strain>
    </source>
</reference>
<evidence type="ECO:0000313" key="18">
    <source>
        <dbReference type="Proteomes" id="UP000792457"/>
    </source>
</evidence>
<evidence type="ECO:0000313" key="17">
    <source>
        <dbReference type="EMBL" id="KAG8234350.1"/>
    </source>
</evidence>
<keyword evidence="11 15" id="KW-0066">ATP synthesis</keyword>
<dbReference type="GO" id="GO:0015986">
    <property type="term" value="P:proton motive force-driven ATP synthesis"/>
    <property type="evidence" value="ECO:0007669"/>
    <property type="project" value="InterPro"/>
</dbReference>
<dbReference type="PANTHER" id="PTHR12427:SF1">
    <property type="entry name" value="ATP SYNTHASE SUBUNIT E, MITOCHONDRIAL"/>
    <property type="match status" value="1"/>
</dbReference>
<dbReference type="OrthoDB" id="9982108at2759"/>
<evidence type="ECO:0000256" key="10">
    <source>
        <dbReference type="ARBA" id="ARBA00023136"/>
    </source>
</evidence>
<dbReference type="GO" id="GO:0045259">
    <property type="term" value="C:proton-transporting ATP synthase complex"/>
    <property type="evidence" value="ECO:0007669"/>
    <property type="project" value="UniProtKB-UniRule"/>
</dbReference>
<keyword evidence="10" id="KW-0472">Membrane</keyword>
<comment type="subunit">
    <text evidence="13">Component of the ATP synthase complex composed at least of ATP5F1A/subunit alpha, ATP5F1B/subunit beta, ATP5MC1/subunit c (homooctomer), MT-ATP6/subunit a, MT-ATP8/subunit 8, ATP5ME/subunit e, ATP5MF/subunit f, ATP5MG/subunit g, ATP5MK/subunit k, ATP5MJ/subunit j, ATP5F1C/subunit gamma, ATP5F1D/subunit delta, ATP5F1E/subunit epsilon, ATP5PF/subunit F6, ATP5PB/subunit b, ATP5PD/subunit d, ATP5PO/subunit OSCP. ATP synthase complex consists of a soluble F(1) head domain (subunits alpha(3) and beta(3)) - the catalytic core - and a membrane F(0) domain - the membrane proton channel (subunits c, a, 8, e, f, g, k and j). These two domains are linked by a central stalk (subunits gamma, delta, and epsilon) rotating inside the F1 region and a stationary peripheral stalk (subunits F6, b, d, and OSCP).</text>
</comment>
<evidence type="ECO:0000256" key="5">
    <source>
        <dbReference type="ARBA" id="ARBA00022781"/>
    </source>
</evidence>
<keyword evidence="7" id="KW-0007">Acetylation</keyword>
<keyword evidence="6 15" id="KW-0999">Mitochondrion inner membrane</keyword>
<dbReference type="GO" id="GO:0005743">
    <property type="term" value="C:mitochondrial inner membrane"/>
    <property type="evidence" value="ECO:0007669"/>
    <property type="project" value="UniProtKB-SubCell"/>
</dbReference>
<dbReference type="AlphaFoldDB" id="A0A8K0P3C3"/>
<evidence type="ECO:0000256" key="12">
    <source>
        <dbReference type="ARBA" id="ARBA00057306"/>
    </source>
</evidence>
<evidence type="ECO:0000256" key="1">
    <source>
        <dbReference type="ARBA" id="ARBA00004273"/>
    </source>
</evidence>
<reference evidence="17" key="2">
    <citation type="submission" date="2017-10" db="EMBL/GenBank/DDBJ databases">
        <title>Ladona fulva Genome sequencing and assembly.</title>
        <authorList>
            <person name="Murali S."/>
            <person name="Richards S."/>
            <person name="Bandaranaike D."/>
            <person name="Bellair M."/>
            <person name="Blankenburg K."/>
            <person name="Chao H."/>
            <person name="Dinh H."/>
            <person name="Doddapaneni H."/>
            <person name="Dugan-Rocha S."/>
            <person name="Elkadiri S."/>
            <person name="Gnanaolivu R."/>
            <person name="Hernandez B."/>
            <person name="Skinner E."/>
            <person name="Javaid M."/>
            <person name="Lee S."/>
            <person name="Li M."/>
            <person name="Ming W."/>
            <person name="Munidasa M."/>
            <person name="Muniz J."/>
            <person name="Nguyen L."/>
            <person name="Hughes D."/>
            <person name="Osuji N."/>
            <person name="Pu L.-L."/>
            <person name="Puazo M."/>
            <person name="Qu C."/>
            <person name="Quiroz J."/>
            <person name="Raj R."/>
            <person name="Weissenberger G."/>
            <person name="Xin Y."/>
            <person name="Zou X."/>
            <person name="Han Y."/>
            <person name="Worley K."/>
            <person name="Muzny D."/>
            <person name="Gibbs R."/>
        </authorList>
    </citation>
    <scope>NUCLEOTIDE SEQUENCE</scope>
    <source>
        <strain evidence="17">Sampled in the wild</strain>
    </source>
</reference>
<evidence type="ECO:0000256" key="13">
    <source>
        <dbReference type="ARBA" id="ARBA00064647"/>
    </source>
</evidence>
<dbReference type="Pfam" id="PF05680">
    <property type="entry name" value="ATP-synt_E"/>
    <property type="match status" value="1"/>
</dbReference>
<keyword evidence="9 15" id="KW-0496">Mitochondrion</keyword>
<evidence type="ECO:0000256" key="15">
    <source>
        <dbReference type="RuleBase" id="RU367005"/>
    </source>
</evidence>
<keyword evidence="8 15" id="KW-0406">Ion transport</keyword>
<keyword evidence="3 15" id="KW-0813">Transport</keyword>
<comment type="similarity">
    <text evidence="2 15">Belongs to the ATPase e subunit family.</text>
</comment>
<comment type="caution">
    <text evidence="17">The sequence shown here is derived from an EMBL/GenBank/DDBJ whole genome shotgun (WGS) entry which is preliminary data.</text>
</comment>
<accession>A0A8K0P3C3</accession>
<evidence type="ECO:0000256" key="14">
    <source>
        <dbReference type="ARBA" id="ARBA00074682"/>
    </source>
</evidence>
<proteinExistence type="inferred from homology"/>
<protein>
    <recommendedName>
        <fullName evidence="14 15">ATP synthase F(0) complex subunit e, mitochondrial</fullName>
    </recommendedName>
</protein>
<gene>
    <name evidence="17" type="ORF">J437_LFUL014803</name>
</gene>
<dbReference type="Proteomes" id="UP000792457">
    <property type="component" value="Unassembled WGS sequence"/>
</dbReference>
<dbReference type="InterPro" id="IPR008386">
    <property type="entry name" value="ATP_synth_F0_esu_mt"/>
</dbReference>
<dbReference type="EMBL" id="KZ308799">
    <property type="protein sequence ID" value="KAG8234350.1"/>
    <property type="molecule type" value="Genomic_DNA"/>
</dbReference>
<feature type="coiled-coil region" evidence="16">
    <location>
        <begin position="43"/>
        <end position="83"/>
    </location>
</feature>
<evidence type="ECO:0000256" key="3">
    <source>
        <dbReference type="ARBA" id="ARBA00022448"/>
    </source>
</evidence>
<evidence type="ECO:0000256" key="6">
    <source>
        <dbReference type="ARBA" id="ARBA00022792"/>
    </source>
</evidence>
<evidence type="ECO:0000256" key="4">
    <source>
        <dbReference type="ARBA" id="ARBA00022547"/>
    </source>
</evidence>
<dbReference type="PANTHER" id="PTHR12427">
    <property type="entry name" value="ATP SYNTHASE E CHAIN, MITOCHONDRIAL"/>
    <property type="match status" value="1"/>
</dbReference>
<evidence type="ECO:0000256" key="7">
    <source>
        <dbReference type="ARBA" id="ARBA00022990"/>
    </source>
</evidence>
<evidence type="ECO:0000256" key="11">
    <source>
        <dbReference type="ARBA" id="ARBA00023310"/>
    </source>
</evidence>
<evidence type="ECO:0000256" key="9">
    <source>
        <dbReference type="ARBA" id="ARBA00023128"/>
    </source>
</evidence>
<evidence type="ECO:0000256" key="2">
    <source>
        <dbReference type="ARBA" id="ARBA00007333"/>
    </source>
</evidence>
<comment type="subunit">
    <text evidence="15">F-type ATPases have 2 components, CF(1) - the catalytic core - and CF(0) - the membrane proton channel. CF(1) and CF(0) have multiple subunits.</text>
</comment>
<organism evidence="17 18">
    <name type="scientific">Ladona fulva</name>
    <name type="common">Scarce chaser dragonfly</name>
    <name type="synonym">Libellula fulva</name>
    <dbReference type="NCBI Taxonomy" id="123851"/>
    <lineage>
        <taxon>Eukaryota</taxon>
        <taxon>Metazoa</taxon>
        <taxon>Ecdysozoa</taxon>
        <taxon>Arthropoda</taxon>
        <taxon>Hexapoda</taxon>
        <taxon>Insecta</taxon>
        <taxon>Pterygota</taxon>
        <taxon>Palaeoptera</taxon>
        <taxon>Odonata</taxon>
        <taxon>Epiprocta</taxon>
        <taxon>Anisoptera</taxon>
        <taxon>Libelluloidea</taxon>
        <taxon>Libellulidae</taxon>
        <taxon>Ladona</taxon>
    </lineage>
</organism>
<name>A0A8K0P3C3_LADFU</name>